<keyword evidence="3" id="KW-0328">Glycosyltransferase</keyword>
<keyword evidence="5" id="KW-0378">Hydrolase</keyword>
<keyword evidence="13" id="KW-1185">Reference proteome</keyword>
<evidence type="ECO:0000256" key="5">
    <source>
        <dbReference type="ARBA" id="ARBA00022801"/>
    </source>
</evidence>
<evidence type="ECO:0000259" key="11">
    <source>
        <dbReference type="Pfam" id="PF00912"/>
    </source>
</evidence>
<dbReference type="InterPro" id="IPR050396">
    <property type="entry name" value="Glycosyltr_51/Transpeptidase"/>
</dbReference>
<evidence type="ECO:0000256" key="9">
    <source>
        <dbReference type="SAM" id="MobiDB-lite"/>
    </source>
</evidence>
<protein>
    <submittedName>
        <fullName evidence="12">Transglycosylase domain-containing protein</fullName>
    </submittedName>
</protein>
<dbReference type="SUPFAM" id="SSF53955">
    <property type="entry name" value="Lysozyme-like"/>
    <property type="match status" value="1"/>
</dbReference>
<dbReference type="Gene3D" id="3.40.710.10">
    <property type="entry name" value="DD-peptidase/beta-lactamase superfamily"/>
    <property type="match status" value="1"/>
</dbReference>
<dbReference type="Gene3D" id="1.10.3810.10">
    <property type="entry name" value="Biosynthetic peptidoglycan transglycosylase-like"/>
    <property type="match status" value="1"/>
</dbReference>
<dbReference type="SUPFAM" id="SSF56601">
    <property type="entry name" value="beta-lactamase/transpeptidase-like"/>
    <property type="match status" value="1"/>
</dbReference>
<dbReference type="InterPro" id="IPR023346">
    <property type="entry name" value="Lysozyme-like_dom_sf"/>
</dbReference>
<evidence type="ECO:0000256" key="3">
    <source>
        <dbReference type="ARBA" id="ARBA00022676"/>
    </source>
</evidence>
<evidence type="ECO:0000313" key="13">
    <source>
        <dbReference type="Proteomes" id="UP001500432"/>
    </source>
</evidence>
<comment type="caution">
    <text evidence="12">The sequence shown here is derived from an EMBL/GenBank/DDBJ whole genome shotgun (WGS) entry which is preliminary data.</text>
</comment>
<evidence type="ECO:0000256" key="8">
    <source>
        <dbReference type="ARBA" id="ARBA00049902"/>
    </source>
</evidence>
<keyword evidence="2" id="KW-0645">Protease</keyword>
<dbReference type="Pfam" id="PF00905">
    <property type="entry name" value="Transpeptidase"/>
    <property type="match status" value="1"/>
</dbReference>
<evidence type="ECO:0000313" key="12">
    <source>
        <dbReference type="EMBL" id="GAA2198688.1"/>
    </source>
</evidence>
<sequence>MSSGSKKLFDTTTALGRVLAFFAVSALCGVLVAGLMSPALALTGGAATGATEALAAAPSELTSTPPGQATRVLAADGSVIANLFTENRTDVPLEKMSPNIKNAIVAIEDSRFYEHGGVDPIGILRALATDLAGGRQGASTLTQQYVTNVLNEQLVAQGQSADIVLNGQKGVSDKLREMQLSIALEKKFSKDQILQGYLNVVPFNGNAYGVQAASQYFFSLDAKDLTLPQAALLAGLVNGPAYYDPSQHPDRAKDRRDLVLNAMLAHGYISQREHDDAVAAPIQLKLNPPREGCASAAQAPYFCDYVLHQILNDPAYGADPTARLNKVMLGGLTIKTTLDPRLQGPAQKQVDSTTGTNPDKWGASLVTVQPGTGKVVAMAQNSRMAEGQGSGFVTSYNFNVDSADASGNDLGGAGGYQPGSTMKPVTLAAWLMEGKGTDQTVDASRRRYGSNFPWKSTCGPVHGVFDSTVPGSTDLQNDEDGYYRPMTVRQGIYNSINTATFASAAGLTDFCDIQRAADALGMHQGDGKDHKLDLSTLGNLLGGENVAPMTMANAFATFAANGTYCTPIAITEVDDNQGKQIGGQSQQCTPGAVNPDVAKAATNVLQDVLTKGSGLLIPQKLGVPDAAKTGTNNENSQTWVVGYTQGLATASFFGEALNGPSVRMGRDITVNGKFYPVVDGAYIAGPQWAGYMQQVAKYYDHGSFDAPPQRLISGRG</sequence>
<dbReference type="InterPro" id="IPR012338">
    <property type="entry name" value="Beta-lactam/transpept-like"/>
</dbReference>
<dbReference type="InterPro" id="IPR001460">
    <property type="entry name" value="PCN-bd_Tpept"/>
</dbReference>
<dbReference type="Pfam" id="PF00912">
    <property type="entry name" value="Transgly"/>
    <property type="match status" value="1"/>
</dbReference>
<dbReference type="RefSeq" id="WP_344298788.1">
    <property type="nucleotide sequence ID" value="NZ_BAAAQW010000003.1"/>
</dbReference>
<dbReference type="PANTHER" id="PTHR32282:SF33">
    <property type="entry name" value="PEPTIDOGLYCAN GLYCOSYLTRANSFERASE"/>
    <property type="match status" value="1"/>
</dbReference>
<name>A0ABP5NGN1_9MICC</name>
<dbReference type="Proteomes" id="UP001500432">
    <property type="component" value="Unassembled WGS sequence"/>
</dbReference>
<keyword evidence="4" id="KW-0808">Transferase</keyword>
<evidence type="ECO:0000256" key="4">
    <source>
        <dbReference type="ARBA" id="ARBA00022679"/>
    </source>
</evidence>
<evidence type="ECO:0000259" key="10">
    <source>
        <dbReference type="Pfam" id="PF00905"/>
    </source>
</evidence>
<reference evidence="13" key="1">
    <citation type="journal article" date="2019" name="Int. J. Syst. Evol. Microbiol.">
        <title>The Global Catalogue of Microorganisms (GCM) 10K type strain sequencing project: providing services to taxonomists for standard genome sequencing and annotation.</title>
        <authorList>
            <consortium name="The Broad Institute Genomics Platform"/>
            <consortium name="The Broad Institute Genome Sequencing Center for Infectious Disease"/>
            <person name="Wu L."/>
            <person name="Ma J."/>
        </authorList>
    </citation>
    <scope>NUCLEOTIDE SEQUENCE [LARGE SCALE GENOMIC DNA]</scope>
    <source>
        <strain evidence="13">JCM 16034</strain>
    </source>
</reference>
<keyword evidence="1" id="KW-0121">Carboxypeptidase</keyword>
<evidence type="ECO:0000256" key="6">
    <source>
        <dbReference type="ARBA" id="ARBA00023268"/>
    </source>
</evidence>
<organism evidence="12 13">
    <name type="scientific">Sinomonas flava</name>
    <dbReference type="NCBI Taxonomy" id="496857"/>
    <lineage>
        <taxon>Bacteria</taxon>
        <taxon>Bacillati</taxon>
        <taxon>Actinomycetota</taxon>
        <taxon>Actinomycetes</taxon>
        <taxon>Micrococcales</taxon>
        <taxon>Micrococcaceae</taxon>
        <taxon>Sinomonas</taxon>
    </lineage>
</organism>
<evidence type="ECO:0000256" key="7">
    <source>
        <dbReference type="ARBA" id="ARBA00034000"/>
    </source>
</evidence>
<dbReference type="InterPro" id="IPR001264">
    <property type="entry name" value="Glyco_trans_51"/>
</dbReference>
<feature type="domain" description="Penicillin-binding protein transpeptidase" evidence="10">
    <location>
        <begin position="364"/>
        <end position="645"/>
    </location>
</feature>
<comment type="catalytic activity">
    <reaction evidence="7">
        <text>Preferential cleavage: (Ac)2-L-Lys-D-Ala-|-D-Ala. Also transpeptidation of peptidyl-alanyl moieties that are N-acyl substituents of D-alanine.</text>
        <dbReference type="EC" id="3.4.16.4"/>
    </reaction>
</comment>
<feature type="domain" description="Glycosyl transferase family 51" evidence="11">
    <location>
        <begin position="77"/>
        <end position="263"/>
    </location>
</feature>
<dbReference type="PANTHER" id="PTHR32282">
    <property type="entry name" value="BINDING PROTEIN TRANSPEPTIDASE, PUTATIVE-RELATED"/>
    <property type="match status" value="1"/>
</dbReference>
<proteinExistence type="predicted"/>
<comment type="catalytic activity">
    <reaction evidence="8">
        <text>[GlcNAc-(1-&gt;4)-Mur2Ac(oyl-L-Ala-gamma-D-Glu-L-Lys-D-Ala-D-Ala)](n)-di-trans,octa-cis-undecaprenyl diphosphate + beta-D-GlcNAc-(1-&gt;4)-Mur2Ac(oyl-L-Ala-gamma-D-Glu-L-Lys-D-Ala-D-Ala)-di-trans,octa-cis-undecaprenyl diphosphate = [GlcNAc-(1-&gt;4)-Mur2Ac(oyl-L-Ala-gamma-D-Glu-L-Lys-D-Ala-D-Ala)](n+1)-di-trans,octa-cis-undecaprenyl diphosphate + di-trans,octa-cis-undecaprenyl diphosphate + H(+)</text>
        <dbReference type="Rhea" id="RHEA:23708"/>
        <dbReference type="Rhea" id="RHEA-COMP:9602"/>
        <dbReference type="Rhea" id="RHEA-COMP:9603"/>
        <dbReference type="ChEBI" id="CHEBI:15378"/>
        <dbReference type="ChEBI" id="CHEBI:58405"/>
        <dbReference type="ChEBI" id="CHEBI:60033"/>
        <dbReference type="ChEBI" id="CHEBI:78435"/>
        <dbReference type="EC" id="2.4.99.28"/>
    </reaction>
</comment>
<accession>A0ABP5NGN1</accession>
<evidence type="ECO:0000256" key="2">
    <source>
        <dbReference type="ARBA" id="ARBA00022670"/>
    </source>
</evidence>
<feature type="region of interest" description="Disordered" evidence="9">
    <location>
        <begin position="344"/>
        <end position="364"/>
    </location>
</feature>
<dbReference type="InterPro" id="IPR036950">
    <property type="entry name" value="PBP_transglycosylase"/>
</dbReference>
<evidence type="ECO:0000256" key="1">
    <source>
        <dbReference type="ARBA" id="ARBA00022645"/>
    </source>
</evidence>
<dbReference type="EMBL" id="BAAAQW010000003">
    <property type="protein sequence ID" value="GAA2198688.1"/>
    <property type="molecule type" value="Genomic_DNA"/>
</dbReference>
<keyword evidence="6" id="KW-0511">Multifunctional enzyme</keyword>
<gene>
    <name evidence="12" type="ORF">GCM10009849_12330</name>
</gene>